<protein>
    <submittedName>
        <fullName evidence="1">DegT/DnrJ/EryC1/StrS family aminotransferase</fullName>
        <ecNumber evidence="1">2.6.1.-</ecNumber>
    </submittedName>
</protein>
<keyword evidence="1" id="KW-0808">Transferase</keyword>
<accession>A0ACC6Q2I4</accession>
<dbReference type="EC" id="2.6.1.-" evidence="1"/>
<evidence type="ECO:0000313" key="1">
    <source>
        <dbReference type="EMBL" id="MEJ8637392.1"/>
    </source>
</evidence>
<sequence>MTPVRTEGWPQWPPPATDEQRERLLRVLDGGRWGATAGHGEDSLVARFAEDFATGVGAAHGVCTVNGTVALFLALRALGVRPGDEVIVPAYTFVATATAVVLAGAAPVIADVTDTLHLDPSSLARLAGPRTRAVVPVHLAGAPADTEALRTAAEHHGLAVVEDAAQAHGARRHGRPAGTLGDAACFSFQLSKAMTAGEGGIVVTDDRRVYERLWALHNVGRRADDGWYEHPELGWNLRMTEFQAAVLGPQLPLLEGQIDHREARAATLARVLDDVEGLSPVPEPAGTTRHTRHLALLRYEAAAFGGHPKAVFLAAMNAEGVPLDTGYRSLTREPSLAPYAAAIRPCPVAEAAEDSVVWVRQPMLMADDAAMADIAQAALVVQHAFRRRPLRR</sequence>
<comment type="caution">
    <text evidence="1">The sequence shown here is derived from an EMBL/GenBank/DDBJ whole genome shotgun (WGS) entry which is preliminary data.</text>
</comment>
<reference evidence="1" key="1">
    <citation type="submission" date="2024-03" db="EMBL/GenBank/DDBJ databases">
        <title>Novel Streptomyces species of biotechnological and ecological value are a feature of Machair soil.</title>
        <authorList>
            <person name="Prole J.R."/>
            <person name="Goodfellow M."/>
            <person name="Allenby N."/>
            <person name="Ward A.C."/>
        </authorList>
    </citation>
    <scope>NUCLEOTIDE SEQUENCE</scope>
    <source>
        <strain evidence="1">MS2.AVA.5</strain>
    </source>
</reference>
<evidence type="ECO:0000313" key="2">
    <source>
        <dbReference type="Proteomes" id="UP001377168"/>
    </source>
</evidence>
<name>A0ACC6Q2I4_9ACTN</name>
<dbReference type="Proteomes" id="UP001377168">
    <property type="component" value="Unassembled WGS sequence"/>
</dbReference>
<organism evidence="1 2">
    <name type="scientific">Streptomyces achmelvichensis</name>
    <dbReference type="NCBI Taxonomy" id="3134111"/>
    <lineage>
        <taxon>Bacteria</taxon>
        <taxon>Bacillati</taxon>
        <taxon>Actinomycetota</taxon>
        <taxon>Actinomycetes</taxon>
        <taxon>Kitasatosporales</taxon>
        <taxon>Streptomycetaceae</taxon>
        <taxon>Streptomyces</taxon>
    </lineage>
</organism>
<keyword evidence="2" id="KW-1185">Reference proteome</keyword>
<gene>
    <name evidence="1" type="ORF">WKI67_28900</name>
</gene>
<keyword evidence="1" id="KW-0032">Aminotransferase</keyword>
<proteinExistence type="predicted"/>
<dbReference type="EMBL" id="JBBKAJ010000022">
    <property type="protein sequence ID" value="MEJ8637392.1"/>
    <property type="molecule type" value="Genomic_DNA"/>
</dbReference>